<protein>
    <submittedName>
        <fullName evidence="1">Uncharacterized protein</fullName>
    </submittedName>
</protein>
<evidence type="ECO:0000313" key="2">
    <source>
        <dbReference type="Proteomes" id="UP000035016"/>
    </source>
</evidence>
<name>A0A0F7VKL9_STRLW</name>
<accession>A0A0F7VKL9</accession>
<dbReference type="AlphaFoldDB" id="A0A0F7VKL9"/>
<dbReference type="Proteomes" id="UP000035016">
    <property type="component" value="Plasmid pSLE2"/>
</dbReference>
<evidence type="ECO:0000313" key="1">
    <source>
        <dbReference type="EMBL" id="CQR59334.1"/>
    </source>
</evidence>
<dbReference type="KEGG" id="sle:sle2_033"/>
<geneLocation type="plasmid" evidence="1 2">
    <name>pSLE2</name>
</geneLocation>
<organism evidence="1 2">
    <name type="scientific">Streptomyces leeuwenhoekii</name>
    <dbReference type="NCBI Taxonomy" id="1437453"/>
    <lineage>
        <taxon>Bacteria</taxon>
        <taxon>Bacillati</taxon>
        <taxon>Actinomycetota</taxon>
        <taxon>Actinomycetes</taxon>
        <taxon>Kitasatosporales</taxon>
        <taxon>Streptomycetaceae</taxon>
        <taxon>Streptomyces</taxon>
    </lineage>
</organism>
<proteinExistence type="predicted"/>
<keyword evidence="1" id="KW-0614">Plasmid</keyword>
<dbReference type="RefSeq" id="WP_306434306.1">
    <property type="nucleotide sequence ID" value="NZ_AZSD01000133.1"/>
</dbReference>
<sequence length="41" mass="4350">MLSLERALDVAEQPGTRLCSLRGAAQELDPVLRGFGHIDGG</sequence>
<reference evidence="2" key="1">
    <citation type="submission" date="2015-02" db="EMBL/GenBank/DDBJ databases">
        <authorList>
            <person name="Gomez-Escribano P.J."/>
        </authorList>
    </citation>
    <scope>NUCLEOTIDE SEQUENCE [LARGE SCALE GENOMIC DNA]</scope>
    <source>
        <strain evidence="2">C34 (DSM 42122 / NRRL B-24963)</strain>
        <plasmid evidence="2">pSLE2</plasmid>
    </source>
</reference>
<gene>
    <name evidence="1" type="primary">sle2_033</name>
</gene>
<dbReference type="EMBL" id="LN831789">
    <property type="protein sequence ID" value="CQR59334.1"/>
    <property type="molecule type" value="Genomic_DNA"/>
</dbReference>